<sequence>MLLELKITNFVLIEEAHLSFDKGLTIFTGETGAGKSLLIKALKVLLGDKGAGGHLKPETETSEVSALFYGGPYLSAKLKELGYPAEEEIHIKRIISPQRQRSFLNGSPISTLELSQITRDLISLTSQHEYYTFLRRENQLKFVDELLSLKEKLRAYQNLYLQYRELEKEIKDLEEKVSQVMLKKDYLLFQISELEELNPDPEEEETLKIKRERLRHMQLIQELSAGLRISLDSAKDNLTQALTLLSKLTPFEPSFKERQHLLQDLYYEISELERDLKVLEGDLLENPSELEQIEARLARYERLKKKYGKDAQGLKNLKEELKVELELLDSGEEELKKLLREKEKLEQELLNLALNLREERQKGKGKIEDLIKKELKDLGMEKVEFEIKITPKEIAPQNLTSTGLDEIEFLFSPNPGLALRPLEKIASGGELSRIFLSFKTLLREREPVGTLIFDEVDAGIGGPTALQVGKKLKELSKGLQVLCITHLPQIACFADHHFLVEKHSTQEETTTFIKRLNERERLQELARMLGDKDNLELARSFLEGLNF</sequence>
<keyword evidence="6" id="KW-0067">ATP-binding</keyword>
<protein>
    <recommendedName>
        <fullName evidence="3 9">DNA repair protein RecN</fullName>
    </recommendedName>
    <alternativeName>
        <fullName evidence="8 9">Recombination protein N</fullName>
    </alternativeName>
</protein>
<dbReference type="RefSeq" id="WP_068513658.1">
    <property type="nucleotide sequence ID" value="NZ_AP014945.1"/>
</dbReference>
<dbReference type="PIRSF" id="PIRSF003128">
    <property type="entry name" value="RecN"/>
    <property type="match status" value="1"/>
</dbReference>
<dbReference type="InterPro" id="IPR038729">
    <property type="entry name" value="Rad50/SbcC_AAA"/>
</dbReference>
<evidence type="ECO:0000313" key="12">
    <source>
        <dbReference type="EMBL" id="BAU23194.1"/>
    </source>
</evidence>
<reference evidence="12 13" key="1">
    <citation type="journal article" date="2016" name="Int. J. Syst. Evol. Microbiol.">
        <title>Caldimicrobium thiodismutans sp. nov., a sulfur-disproportionating bacterium isolated from a hot spring, and emended description of the genus Caldimicrobium.</title>
        <authorList>
            <person name="Kojima H."/>
            <person name="Umezawa K."/>
            <person name="Fukui M."/>
        </authorList>
    </citation>
    <scope>NUCLEOTIDE SEQUENCE [LARGE SCALE GENOMIC DNA]</scope>
    <source>
        <strain evidence="12 13">TF1</strain>
    </source>
</reference>
<dbReference type="InterPro" id="IPR027417">
    <property type="entry name" value="P-loop_NTPase"/>
</dbReference>
<dbReference type="GO" id="GO:0006281">
    <property type="term" value="P:DNA repair"/>
    <property type="evidence" value="ECO:0007669"/>
    <property type="project" value="UniProtKB-KW"/>
</dbReference>
<evidence type="ECO:0000256" key="10">
    <source>
        <dbReference type="SAM" id="Coils"/>
    </source>
</evidence>
<evidence type="ECO:0000256" key="7">
    <source>
        <dbReference type="ARBA" id="ARBA00023204"/>
    </source>
</evidence>
<evidence type="ECO:0000256" key="2">
    <source>
        <dbReference type="ARBA" id="ARBA00009441"/>
    </source>
</evidence>
<dbReference type="InterPro" id="IPR004604">
    <property type="entry name" value="DNA_recomb/repair_RecN"/>
</dbReference>
<gene>
    <name evidence="12" type="ORF">THC_0803</name>
</gene>
<feature type="domain" description="Rad50/SbcC-type AAA" evidence="11">
    <location>
        <begin position="4"/>
        <end position="191"/>
    </location>
</feature>
<evidence type="ECO:0000256" key="1">
    <source>
        <dbReference type="ARBA" id="ARBA00003618"/>
    </source>
</evidence>
<evidence type="ECO:0000256" key="8">
    <source>
        <dbReference type="ARBA" id="ARBA00033408"/>
    </source>
</evidence>
<name>A0A0U4W280_9BACT</name>
<evidence type="ECO:0000259" key="11">
    <source>
        <dbReference type="Pfam" id="PF13476"/>
    </source>
</evidence>
<evidence type="ECO:0000256" key="4">
    <source>
        <dbReference type="ARBA" id="ARBA00022741"/>
    </source>
</evidence>
<dbReference type="PATRIC" id="fig|1653476.3.peg.833"/>
<dbReference type="GO" id="GO:0005524">
    <property type="term" value="F:ATP binding"/>
    <property type="evidence" value="ECO:0007669"/>
    <property type="project" value="UniProtKB-KW"/>
</dbReference>
<dbReference type="CDD" id="cd03241">
    <property type="entry name" value="ABC_RecN"/>
    <property type="match status" value="1"/>
</dbReference>
<dbReference type="OrthoDB" id="9806954at2"/>
<comment type="function">
    <text evidence="1 9">May be involved in recombinational repair of damaged DNA.</text>
</comment>
<dbReference type="GO" id="GO:0043590">
    <property type="term" value="C:bacterial nucleoid"/>
    <property type="evidence" value="ECO:0007669"/>
    <property type="project" value="TreeGrafter"/>
</dbReference>
<keyword evidence="13" id="KW-1185">Reference proteome</keyword>
<dbReference type="AlphaFoldDB" id="A0A0U4W280"/>
<feature type="coiled-coil region" evidence="10">
    <location>
        <begin position="146"/>
        <end position="183"/>
    </location>
</feature>
<evidence type="ECO:0000256" key="9">
    <source>
        <dbReference type="PIRNR" id="PIRNR003128"/>
    </source>
</evidence>
<evidence type="ECO:0000256" key="3">
    <source>
        <dbReference type="ARBA" id="ARBA00021315"/>
    </source>
</evidence>
<dbReference type="EMBL" id="AP014945">
    <property type="protein sequence ID" value="BAU23194.1"/>
    <property type="molecule type" value="Genomic_DNA"/>
</dbReference>
<dbReference type="STRING" id="1653476.THC_0803"/>
<feature type="coiled-coil region" evidence="10">
    <location>
        <begin position="262"/>
        <end position="362"/>
    </location>
</feature>
<keyword evidence="4" id="KW-0547">Nucleotide-binding</keyword>
<evidence type="ECO:0000256" key="6">
    <source>
        <dbReference type="ARBA" id="ARBA00022840"/>
    </source>
</evidence>
<dbReference type="NCBIfam" id="TIGR00634">
    <property type="entry name" value="recN"/>
    <property type="match status" value="1"/>
</dbReference>
<dbReference type="PANTHER" id="PTHR11059:SF0">
    <property type="entry name" value="DNA REPAIR PROTEIN RECN"/>
    <property type="match status" value="1"/>
</dbReference>
<keyword evidence="10" id="KW-0175">Coiled coil</keyword>
<reference evidence="13" key="2">
    <citation type="journal article" date="2016" name="Int. J. Syst. Evol. Microbiol.">
        <title>Caldimicrobium thiodismutans sp. nov., a sulfur-disproportionating bacterium isolated from a hot spring.</title>
        <authorList>
            <person name="Kojima H."/>
            <person name="Umezawa K."/>
            <person name="Fukui M."/>
        </authorList>
    </citation>
    <scope>NUCLEOTIDE SEQUENCE [LARGE SCALE GENOMIC DNA]</scope>
    <source>
        <strain evidence="13">TF1</strain>
    </source>
</reference>
<keyword evidence="7 9" id="KW-0234">DNA repair</keyword>
<accession>A0A0U4W280</accession>
<evidence type="ECO:0000256" key="5">
    <source>
        <dbReference type="ARBA" id="ARBA00022763"/>
    </source>
</evidence>
<organism evidence="12 13">
    <name type="scientific">Caldimicrobium thiodismutans</name>
    <dbReference type="NCBI Taxonomy" id="1653476"/>
    <lineage>
        <taxon>Bacteria</taxon>
        <taxon>Pseudomonadati</taxon>
        <taxon>Thermodesulfobacteriota</taxon>
        <taxon>Thermodesulfobacteria</taxon>
        <taxon>Thermodesulfobacteriales</taxon>
        <taxon>Thermodesulfobacteriaceae</taxon>
        <taxon>Caldimicrobium</taxon>
    </lineage>
</organism>
<dbReference type="PANTHER" id="PTHR11059">
    <property type="entry name" value="DNA REPAIR PROTEIN RECN"/>
    <property type="match status" value="1"/>
</dbReference>
<dbReference type="GO" id="GO:0006310">
    <property type="term" value="P:DNA recombination"/>
    <property type="evidence" value="ECO:0007669"/>
    <property type="project" value="InterPro"/>
</dbReference>
<dbReference type="KEGG" id="cthi:THC_0803"/>
<dbReference type="Pfam" id="PF13476">
    <property type="entry name" value="AAA_23"/>
    <property type="match status" value="1"/>
</dbReference>
<dbReference type="Proteomes" id="UP000068196">
    <property type="component" value="Chromosome"/>
</dbReference>
<dbReference type="SUPFAM" id="SSF52540">
    <property type="entry name" value="P-loop containing nucleoside triphosphate hydrolases"/>
    <property type="match status" value="1"/>
</dbReference>
<dbReference type="Gene3D" id="3.40.50.300">
    <property type="entry name" value="P-loop containing nucleotide triphosphate hydrolases"/>
    <property type="match status" value="2"/>
</dbReference>
<evidence type="ECO:0000313" key="13">
    <source>
        <dbReference type="Proteomes" id="UP000068196"/>
    </source>
</evidence>
<proteinExistence type="inferred from homology"/>
<keyword evidence="5 9" id="KW-0227">DNA damage</keyword>
<comment type="similarity">
    <text evidence="2 9">Belongs to the RecN family.</text>
</comment>
<dbReference type="GO" id="GO:0009432">
    <property type="term" value="P:SOS response"/>
    <property type="evidence" value="ECO:0007669"/>
    <property type="project" value="TreeGrafter"/>
</dbReference>